<reference evidence="2 3" key="1">
    <citation type="journal article" date="2018" name="Front. Plant Sci.">
        <title>Red Clover (Trifolium pratense) and Zigzag Clover (T. medium) - A Picture of Genomic Similarities and Differences.</title>
        <authorList>
            <person name="Dluhosova J."/>
            <person name="Istvanek J."/>
            <person name="Nedelnik J."/>
            <person name="Repkova J."/>
        </authorList>
    </citation>
    <scope>NUCLEOTIDE SEQUENCE [LARGE SCALE GENOMIC DNA]</scope>
    <source>
        <strain evidence="3">cv. 10/8</strain>
        <tissue evidence="2">Leaf</tissue>
    </source>
</reference>
<dbReference type="Proteomes" id="UP000265520">
    <property type="component" value="Unassembled WGS sequence"/>
</dbReference>
<feature type="non-terminal residue" evidence="2">
    <location>
        <position position="138"/>
    </location>
</feature>
<evidence type="ECO:0008006" key="4">
    <source>
        <dbReference type="Google" id="ProtNLM"/>
    </source>
</evidence>
<feature type="non-terminal residue" evidence="2">
    <location>
        <position position="1"/>
    </location>
</feature>
<accession>A0A392RGL1</accession>
<feature type="region of interest" description="Disordered" evidence="1">
    <location>
        <begin position="1"/>
        <end position="67"/>
    </location>
</feature>
<feature type="compositionally biased region" description="Acidic residues" evidence="1">
    <location>
        <begin position="45"/>
        <end position="57"/>
    </location>
</feature>
<comment type="caution">
    <text evidence="2">The sequence shown here is derived from an EMBL/GenBank/DDBJ whole genome shotgun (WGS) entry which is preliminary data.</text>
</comment>
<name>A0A392RGL1_9FABA</name>
<organism evidence="2 3">
    <name type="scientific">Trifolium medium</name>
    <dbReference type="NCBI Taxonomy" id="97028"/>
    <lineage>
        <taxon>Eukaryota</taxon>
        <taxon>Viridiplantae</taxon>
        <taxon>Streptophyta</taxon>
        <taxon>Embryophyta</taxon>
        <taxon>Tracheophyta</taxon>
        <taxon>Spermatophyta</taxon>
        <taxon>Magnoliopsida</taxon>
        <taxon>eudicotyledons</taxon>
        <taxon>Gunneridae</taxon>
        <taxon>Pentapetalae</taxon>
        <taxon>rosids</taxon>
        <taxon>fabids</taxon>
        <taxon>Fabales</taxon>
        <taxon>Fabaceae</taxon>
        <taxon>Papilionoideae</taxon>
        <taxon>50 kb inversion clade</taxon>
        <taxon>NPAAA clade</taxon>
        <taxon>Hologalegina</taxon>
        <taxon>IRL clade</taxon>
        <taxon>Trifolieae</taxon>
        <taxon>Trifolium</taxon>
    </lineage>
</organism>
<dbReference type="EMBL" id="LXQA010218837">
    <property type="protein sequence ID" value="MCI34966.1"/>
    <property type="molecule type" value="Genomic_DNA"/>
</dbReference>
<proteinExistence type="predicted"/>
<evidence type="ECO:0000256" key="1">
    <source>
        <dbReference type="SAM" id="MobiDB-lite"/>
    </source>
</evidence>
<evidence type="ECO:0000313" key="3">
    <source>
        <dbReference type="Proteomes" id="UP000265520"/>
    </source>
</evidence>
<feature type="compositionally biased region" description="Acidic residues" evidence="1">
    <location>
        <begin position="17"/>
        <end position="36"/>
    </location>
</feature>
<sequence length="138" mass="15805">QNSQKQIETSDGWEQVELTDDIAQDETTEQENDVDMDGGVGNTQNEEENVVIEDTSSESERSTPLQARIRKPSVRLNDYVTGREAEEDEELHNLAVFNTNEDPITYHDAVKFEVWRKAMNAEMESIKNNDTWELTSLP</sequence>
<evidence type="ECO:0000313" key="2">
    <source>
        <dbReference type="EMBL" id="MCI34966.1"/>
    </source>
</evidence>
<protein>
    <recommendedName>
        <fullName evidence="4">Copia-type polyprotein</fullName>
    </recommendedName>
</protein>
<keyword evidence="3" id="KW-1185">Reference proteome</keyword>
<dbReference type="AlphaFoldDB" id="A0A392RGL1"/>